<proteinExistence type="predicted"/>
<keyword evidence="1" id="KW-1185">Reference proteome</keyword>
<feature type="non-terminal residue" evidence="2">
    <location>
        <position position="1"/>
    </location>
</feature>
<name>A0A6P8BGH1_PYRGI</name>
<evidence type="ECO:0000313" key="2">
    <source>
        <dbReference type="RefSeq" id="XP_030986136.1"/>
    </source>
</evidence>
<organism evidence="1 2">
    <name type="scientific">Pyricularia grisea</name>
    <name type="common">Crabgrass-specific blast fungus</name>
    <name type="synonym">Magnaporthe grisea</name>
    <dbReference type="NCBI Taxonomy" id="148305"/>
    <lineage>
        <taxon>Eukaryota</taxon>
        <taxon>Fungi</taxon>
        <taxon>Dikarya</taxon>
        <taxon>Ascomycota</taxon>
        <taxon>Pezizomycotina</taxon>
        <taxon>Sordariomycetes</taxon>
        <taxon>Sordariomycetidae</taxon>
        <taxon>Magnaporthales</taxon>
        <taxon>Pyriculariaceae</taxon>
        <taxon>Pyricularia</taxon>
    </lineage>
</organism>
<reference evidence="2" key="2">
    <citation type="submission" date="2019-10" db="EMBL/GenBank/DDBJ databases">
        <authorList>
            <consortium name="NCBI Genome Project"/>
        </authorList>
    </citation>
    <scope>NUCLEOTIDE SEQUENCE</scope>
    <source>
        <strain evidence="2">NI907</strain>
    </source>
</reference>
<gene>
    <name evidence="2" type="ORF">PgNI_00759</name>
</gene>
<dbReference type="GeneID" id="41955750"/>
<dbReference type="KEGG" id="pgri:PgNI_00759"/>
<reference evidence="2" key="1">
    <citation type="journal article" date="2019" name="Mol. Biol. Evol.">
        <title>Blast fungal genomes show frequent chromosomal changes, gene gains and losses, and effector gene turnover.</title>
        <authorList>
            <person name="Gomez Luciano L.B."/>
            <person name="Jason Tsai I."/>
            <person name="Chuma I."/>
            <person name="Tosa Y."/>
            <person name="Chen Y.H."/>
            <person name="Li J.Y."/>
            <person name="Li M.Y."/>
            <person name="Jade Lu M.Y."/>
            <person name="Nakayashiki H."/>
            <person name="Li W.H."/>
        </authorList>
    </citation>
    <scope>NUCLEOTIDE SEQUENCE</scope>
    <source>
        <strain evidence="2">NI907</strain>
    </source>
</reference>
<dbReference type="Proteomes" id="UP000515153">
    <property type="component" value="Unplaced"/>
</dbReference>
<evidence type="ECO:0000313" key="1">
    <source>
        <dbReference type="Proteomes" id="UP000515153"/>
    </source>
</evidence>
<reference evidence="2" key="3">
    <citation type="submission" date="2025-08" db="UniProtKB">
        <authorList>
            <consortium name="RefSeq"/>
        </authorList>
    </citation>
    <scope>IDENTIFICATION</scope>
    <source>
        <strain evidence="2">NI907</strain>
    </source>
</reference>
<dbReference type="AlphaFoldDB" id="A0A6P8BGH1"/>
<dbReference type="RefSeq" id="XP_030986136.1">
    <property type="nucleotide sequence ID" value="XM_031120836.1"/>
</dbReference>
<protein>
    <submittedName>
        <fullName evidence="2">Uncharacterized protein</fullName>
    </submittedName>
</protein>
<accession>A0A6P8BGH1</accession>
<sequence>VHRLIDIFLHRPPYFPKCHIVLATISFAHRRSKRKVAACPRCPQNHGPSRAIFAACLRQPGVTNRDPALPDVRPKWFLSSMDVSFFFFPDEEIFFMVFGGTHCSS</sequence>